<evidence type="ECO:0000313" key="1">
    <source>
        <dbReference type="Proteomes" id="UP000036681"/>
    </source>
</evidence>
<organism evidence="1 2">
    <name type="scientific">Ascaris lumbricoides</name>
    <name type="common">Giant roundworm</name>
    <dbReference type="NCBI Taxonomy" id="6252"/>
    <lineage>
        <taxon>Eukaryota</taxon>
        <taxon>Metazoa</taxon>
        <taxon>Ecdysozoa</taxon>
        <taxon>Nematoda</taxon>
        <taxon>Chromadorea</taxon>
        <taxon>Rhabditida</taxon>
        <taxon>Spirurina</taxon>
        <taxon>Ascaridomorpha</taxon>
        <taxon>Ascaridoidea</taxon>
        <taxon>Ascarididae</taxon>
        <taxon>Ascaris</taxon>
    </lineage>
</organism>
<proteinExistence type="predicted"/>
<sequence length="38" mass="4248">MDDVTAKQVSEFCPCSLPPRLIDDVATYFVLKATGYPR</sequence>
<evidence type="ECO:0000313" key="2">
    <source>
        <dbReference type="WBParaSite" id="ALUE_0001627101-mRNA-1"/>
    </source>
</evidence>
<protein>
    <submittedName>
        <fullName evidence="2">Uncharacterized protein</fullName>
    </submittedName>
</protein>
<accession>A0A0M3IDY7</accession>
<dbReference type="Proteomes" id="UP000036681">
    <property type="component" value="Unplaced"/>
</dbReference>
<name>A0A0M3IDY7_ASCLU</name>
<dbReference type="WBParaSite" id="ALUE_0001627101-mRNA-1">
    <property type="protein sequence ID" value="ALUE_0001627101-mRNA-1"/>
    <property type="gene ID" value="ALUE_0001627101"/>
</dbReference>
<keyword evidence="1" id="KW-1185">Reference proteome</keyword>
<dbReference type="AlphaFoldDB" id="A0A0M3IDY7"/>
<reference evidence="2" key="1">
    <citation type="submission" date="2017-02" db="UniProtKB">
        <authorList>
            <consortium name="WormBaseParasite"/>
        </authorList>
    </citation>
    <scope>IDENTIFICATION</scope>
</reference>